<reference evidence="1 2" key="1">
    <citation type="submission" date="2016-10" db="EMBL/GenBank/DDBJ databases">
        <title>Genome sequence of the ascomycete fungus Penicillium subrubescens.</title>
        <authorList>
            <person name="De Vries R.P."/>
            <person name="Peng M."/>
            <person name="Dilokpimol A."/>
            <person name="Hilden K."/>
            <person name="Makela M.R."/>
            <person name="Grigoriev I."/>
            <person name="Riley R."/>
            <person name="Granchi Z."/>
        </authorList>
    </citation>
    <scope>NUCLEOTIDE SEQUENCE [LARGE SCALE GENOMIC DNA]</scope>
    <source>
        <strain evidence="1 2">CBS 132785</strain>
    </source>
</reference>
<gene>
    <name evidence="1" type="ORF">PENSUB_2474</name>
</gene>
<dbReference type="EMBL" id="MNBE01000255">
    <property type="protein sequence ID" value="OKP11922.1"/>
    <property type="molecule type" value="Genomic_DNA"/>
</dbReference>
<comment type="caution">
    <text evidence="1">The sequence shown here is derived from an EMBL/GenBank/DDBJ whole genome shotgun (WGS) entry which is preliminary data.</text>
</comment>
<evidence type="ECO:0000313" key="2">
    <source>
        <dbReference type="Proteomes" id="UP000186955"/>
    </source>
</evidence>
<protein>
    <submittedName>
        <fullName evidence="1">Uncharacterized protein</fullName>
    </submittedName>
</protein>
<keyword evidence="2" id="KW-1185">Reference proteome</keyword>
<name>A0A1Q5UHI4_9EURO</name>
<evidence type="ECO:0000313" key="1">
    <source>
        <dbReference type="EMBL" id="OKP11922.1"/>
    </source>
</evidence>
<proteinExistence type="predicted"/>
<organism evidence="1 2">
    <name type="scientific">Penicillium subrubescens</name>
    <dbReference type="NCBI Taxonomy" id="1316194"/>
    <lineage>
        <taxon>Eukaryota</taxon>
        <taxon>Fungi</taxon>
        <taxon>Dikarya</taxon>
        <taxon>Ascomycota</taxon>
        <taxon>Pezizomycotina</taxon>
        <taxon>Eurotiomycetes</taxon>
        <taxon>Eurotiomycetidae</taxon>
        <taxon>Eurotiales</taxon>
        <taxon>Aspergillaceae</taxon>
        <taxon>Penicillium</taxon>
    </lineage>
</organism>
<sequence>MSLMKEVTKEVALDTPLAGPTAALFFVRSSLVHHRRSVPDQEAWLAKFCVELHSHLVAQFGGFNGPTHHVVAVQCAIKKLKNKYRKSISDFLNNHRDTKLVELVVAGRDGLHTDKDYFRGFLEYFNGTDWRDFALTSKRGHDAPEIHFCGQCPKRYSGYKSWYDRYIKAHGKQTSIYLGVEIIDMDEIQG</sequence>
<dbReference type="Proteomes" id="UP000186955">
    <property type="component" value="Unassembled WGS sequence"/>
</dbReference>
<dbReference type="AlphaFoldDB" id="A0A1Q5UHI4"/>
<accession>A0A1Q5UHI4</accession>